<reference evidence="3" key="1">
    <citation type="submission" date="2010-04" db="EMBL/GenBank/DDBJ databases">
        <title>Complete genome sequence of Nitrosococcus halophilus Nc4, a salt-adapted, aerobic obligate ammonia-oxidizing sulfur purple bacterium.</title>
        <authorList>
            <consortium name="US DOE Joint Genome Institute"/>
            <person name="Campbell M.A."/>
            <person name="Malfatti S.A."/>
            <person name="Chain P.S.G."/>
            <person name="Heidelberg J.F."/>
            <person name="Ward B.B."/>
            <person name="Klotz M.G."/>
        </authorList>
    </citation>
    <scope>NUCLEOTIDE SEQUENCE [LARGE SCALE GENOMIC DNA]</scope>
    <source>
        <strain evidence="3">Nc4</strain>
    </source>
</reference>
<sequence length="386" mass="43133">MYISEEYATFHFIHKIKILLCVIIILTTPSIVNAATITIAWDPSTSPDVSGYKLHYGKVSGQYTNSVDVGNKTSHALDGFLAGEKYYISATSYCNCDNSQESDFSEELVVAIPENIDDTDLILPPIEVGEVIVDHNWERVSFKESFIDPVVIAPSISYSGRDPSIVRIRNITSDGFDIRVQEWDYRDGWHTQEKVHFIAMEKGHYILPDGTKIEAGSARTNTTSSFDTVNFQQPFNVSPVVLTSITSDNEPDGVTARKKDISKEMFKLLLQEQEANSDGHDYESVDYIAAEPSIGMAGSIPFEIGRTEDNMDHNFRLVSFLNSYANNPIVILDLQTSDGMDTANLRWENLTSNSVTVKVDEEQSMDDETYHTTEVVGYIIFGLASQ</sequence>
<protein>
    <submittedName>
        <fullName evidence="2">Fibronectin type III domain protein</fullName>
    </submittedName>
</protein>
<dbReference type="InterPro" id="IPR013783">
    <property type="entry name" value="Ig-like_fold"/>
</dbReference>
<dbReference type="Gene3D" id="2.60.40.10">
    <property type="entry name" value="Immunoglobulins"/>
    <property type="match status" value="1"/>
</dbReference>
<dbReference type="InterPro" id="IPR003961">
    <property type="entry name" value="FN3_dom"/>
</dbReference>
<dbReference type="HOGENOM" id="CLU_715381_0_0_6"/>
<dbReference type="STRING" id="472759.Nhal_3292"/>
<organism evidence="2 3">
    <name type="scientific">Nitrosococcus halophilus (strain Nc4)</name>
    <dbReference type="NCBI Taxonomy" id="472759"/>
    <lineage>
        <taxon>Bacteria</taxon>
        <taxon>Pseudomonadati</taxon>
        <taxon>Pseudomonadota</taxon>
        <taxon>Gammaproteobacteria</taxon>
        <taxon>Chromatiales</taxon>
        <taxon>Chromatiaceae</taxon>
        <taxon>Nitrosococcus</taxon>
    </lineage>
</organism>
<dbReference type="RefSeq" id="WP_013034185.1">
    <property type="nucleotide sequence ID" value="NC_013960.1"/>
</dbReference>
<proteinExistence type="predicted"/>
<keyword evidence="3" id="KW-1185">Reference proteome</keyword>
<gene>
    <name evidence="2" type="ordered locus">Nhal_3292</name>
</gene>
<evidence type="ECO:0000313" key="3">
    <source>
        <dbReference type="Proteomes" id="UP000001844"/>
    </source>
</evidence>
<evidence type="ECO:0000259" key="1">
    <source>
        <dbReference type="PROSITE" id="PS50853"/>
    </source>
</evidence>
<dbReference type="CDD" id="cd00063">
    <property type="entry name" value="FN3"/>
    <property type="match status" value="1"/>
</dbReference>
<dbReference type="InterPro" id="IPR036116">
    <property type="entry name" value="FN3_sf"/>
</dbReference>
<dbReference type="InterPro" id="IPR037221">
    <property type="entry name" value="H-type_lectin_dom_sf"/>
</dbReference>
<dbReference type="eggNOG" id="COG3291">
    <property type="taxonomic scope" value="Bacteria"/>
</dbReference>
<dbReference type="Proteomes" id="UP000001844">
    <property type="component" value="Chromosome"/>
</dbReference>
<dbReference type="Gene3D" id="2.60.40.2080">
    <property type="match status" value="2"/>
</dbReference>
<name>D5C0L3_NITHN</name>
<evidence type="ECO:0000313" key="2">
    <source>
        <dbReference type="EMBL" id="ADE16336.1"/>
    </source>
</evidence>
<dbReference type="OrthoDB" id="9790247at2"/>
<dbReference type="EMBL" id="CP001798">
    <property type="protein sequence ID" value="ADE16336.1"/>
    <property type="molecule type" value="Genomic_DNA"/>
</dbReference>
<dbReference type="PROSITE" id="PS50853">
    <property type="entry name" value="FN3"/>
    <property type="match status" value="1"/>
</dbReference>
<accession>D5C0L3</accession>
<dbReference type="SUPFAM" id="SSF49265">
    <property type="entry name" value="Fibronectin type III"/>
    <property type="match status" value="1"/>
</dbReference>
<dbReference type="KEGG" id="nhl:Nhal_3292"/>
<feature type="domain" description="Fibronectin type-III" evidence="1">
    <location>
        <begin position="22"/>
        <end position="115"/>
    </location>
</feature>
<dbReference type="AlphaFoldDB" id="D5C0L3"/>
<dbReference type="Pfam" id="PF00041">
    <property type="entry name" value="fn3"/>
    <property type="match status" value="1"/>
</dbReference>